<dbReference type="Pfam" id="PF00730">
    <property type="entry name" value="HhH-GPD"/>
    <property type="match status" value="1"/>
</dbReference>
<feature type="domain" description="HhH-GPD" evidence="5">
    <location>
        <begin position="52"/>
        <end position="212"/>
    </location>
</feature>
<evidence type="ECO:0000259" key="5">
    <source>
        <dbReference type="SMART" id="SM00478"/>
    </source>
</evidence>
<evidence type="ECO:0000313" key="7">
    <source>
        <dbReference type="Proteomes" id="UP000619536"/>
    </source>
</evidence>
<comment type="caution">
    <text evidence="6">The sequence shown here is derived from an EMBL/GenBank/DDBJ whole genome shotgun (WGS) entry which is preliminary data.</text>
</comment>
<proteinExistence type="predicted"/>
<evidence type="ECO:0000313" key="6">
    <source>
        <dbReference type="EMBL" id="GGI15091.1"/>
    </source>
</evidence>
<sequence>MYDSTNESRRSSHNTGHLKSAKALYNALLDHYGTQHWWPADTDFEMMIGAVLVQHTAWRNVERSIARLKQEQLLTPSAIAQADYDYLMMVIQSSGFMKAKARTCINLSAWLLKHGYSGTEVEPTQDAQLRNNLLSIAGVGSETADVIRLYAFEQPCFIWDVYARRLLAMLRYPKWDSYEQARSQEHMFIALEEFSVAELQEFHALIVEHGKATRTQRGWLP</sequence>
<dbReference type="AlphaFoldDB" id="A0A8J3F047"/>
<reference evidence="6" key="2">
    <citation type="submission" date="2020-09" db="EMBL/GenBank/DDBJ databases">
        <authorList>
            <person name="Sun Q."/>
            <person name="Sedlacek I."/>
        </authorList>
    </citation>
    <scope>NUCLEOTIDE SEQUENCE</scope>
    <source>
        <strain evidence="6">CCM 8606</strain>
    </source>
</reference>
<keyword evidence="7" id="KW-1185">Reference proteome</keyword>
<accession>A0A8J3F047</accession>
<dbReference type="GO" id="GO:0046872">
    <property type="term" value="F:metal ion binding"/>
    <property type="evidence" value="ECO:0007669"/>
    <property type="project" value="UniProtKB-KW"/>
</dbReference>
<dbReference type="Gene3D" id="1.10.340.30">
    <property type="entry name" value="Hypothetical protein, domain 2"/>
    <property type="match status" value="1"/>
</dbReference>
<evidence type="ECO:0000256" key="2">
    <source>
        <dbReference type="ARBA" id="ARBA00022723"/>
    </source>
</evidence>
<name>A0A8J3F047_9BIFI</name>
<evidence type="ECO:0000256" key="4">
    <source>
        <dbReference type="ARBA" id="ARBA00023014"/>
    </source>
</evidence>
<organism evidence="6 7">
    <name type="scientific">Galliscardovia ingluviei</name>
    <dbReference type="NCBI Taxonomy" id="1769422"/>
    <lineage>
        <taxon>Bacteria</taxon>
        <taxon>Bacillati</taxon>
        <taxon>Actinomycetota</taxon>
        <taxon>Actinomycetes</taxon>
        <taxon>Bifidobacteriales</taxon>
        <taxon>Bifidobacteriaceae</taxon>
        <taxon>Galliscardovia</taxon>
    </lineage>
</organism>
<keyword evidence="3" id="KW-0408">Iron</keyword>
<dbReference type="GO" id="GO:0051539">
    <property type="term" value="F:4 iron, 4 sulfur cluster binding"/>
    <property type="evidence" value="ECO:0007669"/>
    <property type="project" value="UniProtKB-KW"/>
</dbReference>
<evidence type="ECO:0000256" key="1">
    <source>
        <dbReference type="ARBA" id="ARBA00022485"/>
    </source>
</evidence>
<gene>
    <name evidence="6" type="ORF">GCM10007377_14180</name>
</gene>
<dbReference type="PANTHER" id="PTHR10359:SF19">
    <property type="entry name" value="DNA REPAIR GLYCOSYLASE MJ1434-RELATED"/>
    <property type="match status" value="1"/>
</dbReference>
<keyword evidence="2" id="KW-0479">Metal-binding</keyword>
<dbReference type="RefSeq" id="WP_229714825.1">
    <property type="nucleotide sequence ID" value="NZ_BMDH01000004.1"/>
</dbReference>
<keyword evidence="6" id="KW-0255">Endonuclease</keyword>
<protein>
    <submittedName>
        <fullName evidence="6">Endonuclease III</fullName>
    </submittedName>
</protein>
<dbReference type="CDD" id="cd00056">
    <property type="entry name" value="ENDO3c"/>
    <property type="match status" value="1"/>
</dbReference>
<evidence type="ECO:0000256" key="3">
    <source>
        <dbReference type="ARBA" id="ARBA00023004"/>
    </source>
</evidence>
<dbReference type="EMBL" id="BMDH01000004">
    <property type="protein sequence ID" value="GGI15091.1"/>
    <property type="molecule type" value="Genomic_DNA"/>
</dbReference>
<reference evidence="6" key="1">
    <citation type="journal article" date="2014" name="Int. J. Syst. Evol. Microbiol.">
        <title>Complete genome sequence of Corynebacterium casei LMG S-19264T (=DSM 44701T), isolated from a smear-ripened cheese.</title>
        <authorList>
            <consortium name="US DOE Joint Genome Institute (JGI-PGF)"/>
            <person name="Walter F."/>
            <person name="Albersmeier A."/>
            <person name="Kalinowski J."/>
            <person name="Ruckert C."/>
        </authorList>
    </citation>
    <scope>NUCLEOTIDE SEQUENCE</scope>
    <source>
        <strain evidence="6">CCM 8606</strain>
    </source>
</reference>
<dbReference type="SMART" id="SM00478">
    <property type="entry name" value="ENDO3c"/>
    <property type="match status" value="1"/>
</dbReference>
<keyword evidence="4" id="KW-0411">Iron-sulfur</keyword>
<dbReference type="GO" id="GO:0006284">
    <property type="term" value="P:base-excision repair"/>
    <property type="evidence" value="ECO:0007669"/>
    <property type="project" value="InterPro"/>
</dbReference>
<keyword evidence="6" id="KW-0378">Hydrolase</keyword>
<keyword evidence="6" id="KW-0540">Nuclease</keyword>
<dbReference type="Proteomes" id="UP000619536">
    <property type="component" value="Unassembled WGS sequence"/>
</dbReference>
<dbReference type="PIRSF" id="PIRSF001435">
    <property type="entry name" value="Nth"/>
    <property type="match status" value="1"/>
</dbReference>
<dbReference type="PANTHER" id="PTHR10359">
    <property type="entry name" value="A/G-SPECIFIC ADENINE GLYCOSYLASE/ENDONUCLEASE III"/>
    <property type="match status" value="1"/>
</dbReference>
<dbReference type="GO" id="GO:0004519">
    <property type="term" value="F:endonuclease activity"/>
    <property type="evidence" value="ECO:0007669"/>
    <property type="project" value="UniProtKB-KW"/>
</dbReference>
<dbReference type="InterPro" id="IPR011257">
    <property type="entry name" value="DNA_glycosylase"/>
</dbReference>
<dbReference type="SUPFAM" id="SSF48150">
    <property type="entry name" value="DNA-glycosylase"/>
    <property type="match status" value="1"/>
</dbReference>
<keyword evidence="1" id="KW-0004">4Fe-4S</keyword>
<dbReference type="InterPro" id="IPR003265">
    <property type="entry name" value="HhH-GPD_domain"/>
</dbReference>